<gene>
    <name evidence="1" type="ORF">EJC51_01260</name>
</gene>
<evidence type="ECO:0000313" key="2">
    <source>
        <dbReference type="Proteomes" id="UP000280197"/>
    </source>
</evidence>
<dbReference type="Proteomes" id="UP000280197">
    <property type="component" value="Chromosome"/>
</dbReference>
<proteinExistence type="predicted"/>
<keyword evidence="2" id="KW-1185">Reference proteome</keyword>
<reference evidence="1 2" key="1">
    <citation type="submission" date="2018-12" db="EMBL/GenBank/DDBJ databases">
        <authorList>
            <person name="Li K."/>
        </authorList>
    </citation>
    <scope>NUCLEOTIDE SEQUENCE [LARGE SCALE GENOMIC DNA]</scope>
    <source>
        <strain evidence="2">CR22</strain>
    </source>
</reference>
<protein>
    <submittedName>
        <fullName evidence="1">Uncharacterized protein</fullName>
    </submittedName>
</protein>
<dbReference type="AlphaFoldDB" id="A0A3Q9BVQ0"/>
<dbReference type="KEGG" id="saqu:EJC51_01260"/>
<sequence length="134" mass="14681">MNQATGRSADQVARGLAYVCEHRLYIERTIAESSADQRAALARLTDPTAATDVAADLEKIHRALRTARDALGVYGQASTRGLVHPAGVEQELFEPVLRCPRRQYPCTRFAQPGPGTASRCELTGMELERGELQE</sequence>
<name>A0A3Q9BVQ0_9ACTN</name>
<dbReference type="EMBL" id="CP034463">
    <property type="protein sequence ID" value="AZP14897.1"/>
    <property type="molecule type" value="Genomic_DNA"/>
</dbReference>
<dbReference type="RefSeq" id="WP_126269284.1">
    <property type="nucleotide sequence ID" value="NZ_CP034463.1"/>
</dbReference>
<evidence type="ECO:0000313" key="1">
    <source>
        <dbReference type="EMBL" id="AZP14897.1"/>
    </source>
</evidence>
<organism evidence="1 2">
    <name type="scientific">Streptomyces aquilus</name>
    <dbReference type="NCBI Taxonomy" id="2548456"/>
    <lineage>
        <taxon>Bacteria</taxon>
        <taxon>Bacillati</taxon>
        <taxon>Actinomycetota</taxon>
        <taxon>Actinomycetes</taxon>
        <taxon>Kitasatosporales</taxon>
        <taxon>Streptomycetaceae</taxon>
        <taxon>Streptomyces</taxon>
    </lineage>
</organism>
<accession>A0A3Q9BVQ0</accession>